<dbReference type="AlphaFoldDB" id="A0A0G0BRS0"/>
<reference evidence="1 2" key="1">
    <citation type="journal article" date="2015" name="Nature">
        <title>rRNA introns, odd ribosomes, and small enigmatic genomes across a large radiation of phyla.</title>
        <authorList>
            <person name="Brown C.T."/>
            <person name="Hug L.A."/>
            <person name="Thomas B.C."/>
            <person name="Sharon I."/>
            <person name="Castelle C.J."/>
            <person name="Singh A."/>
            <person name="Wilkins M.J."/>
            <person name="Williams K.H."/>
            <person name="Banfield J.F."/>
        </authorList>
    </citation>
    <scope>NUCLEOTIDE SEQUENCE [LARGE SCALE GENOMIC DNA]</scope>
</reference>
<sequence length="186" mass="21896">MKKFDNIIILHGCPMSKETVLPKSKRWMNWLEKKLKAKGFNATAPDMPMPWAPKFNEWKKMIEKINISKNSMIVAHSCAGAFIVRWLLEEKKNIKKLILVAPAKIPERVGDARNDLYNFELPKNASYIADERVVFISNDFLHHLKSFEIYKKSLNPRVIRLENKVHFLYIWTKTNEFPELLKEVLK</sequence>
<gene>
    <name evidence="1" type="ORF">UR63_C0034G0003</name>
</gene>
<evidence type="ECO:0008006" key="3">
    <source>
        <dbReference type="Google" id="ProtNLM"/>
    </source>
</evidence>
<protein>
    <recommendedName>
        <fullName evidence="3">Serine hydrolase family protein</fullName>
    </recommendedName>
</protein>
<comment type="caution">
    <text evidence="1">The sequence shown here is derived from an EMBL/GenBank/DDBJ whole genome shotgun (WGS) entry which is preliminary data.</text>
</comment>
<dbReference type="Gene3D" id="3.40.50.1820">
    <property type="entry name" value="alpha/beta hydrolase"/>
    <property type="match status" value="1"/>
</dbReference>
<dbReference type="Proteomes" id="UP000034127">
    <property type="component" value="Unassembled WGS sequence"/>
</dbReference>
<dbReference type="GO" id="GO:0016787">
    <property type="term" value="F:hydrolase activity"/>
    <property type="evidence" value="ECO:0007669"/>
    <property type="project" value="InterPro"/>
</dbReference>
<dbReference type="PANTHER" id="PTHR15394:SF3">
    <property type="entry name" value="SERINE HYDROLASE RBBP9"/>
    <property type="match status" value="1"/>
</dbReference>
<evidence type="ECO:0000313" key="1">
    <source>
        <dbReference type="EMBL" id="KKP66346.1"/>
    </source>
</evidence>
<name>A0A0G0BRS0_9BACT</name>
<accession>A0A0G0BRS0</accession>
<organism evidence="1 2">
    <name type="scientific">Candidatus Roizmanbacteria bacterium GW2011_GWC2_35_12</name>
    <dbReference type="NCBI Taxonomy" id="1618485"/>
    <lineage>
        <taxon>Bacteria</taxon>
        <taxon>Candidatus Roizmaniibacteriota</taxon>
    </lineage>
</organism>
<dbReference type="InterPro" id="IPR029058">
    <property type="entry name" value="AB_hydrolase_fold"/>
</dbReference>
<dbReference type="InterPro" id="IPR010662">
    <property type="entry name" value="RBBP9/YdeN"/>
</dbReference>
<dbReference type="Pfam" id="PF06821">
    <property type="entry name" value="Ser_hydrolase"/>
    <property type="match status" value="1"/>
</dbReference>
<dbReference type="EMBL" id="LBPX01000034">
    <property type="protein sequence ID" value="KKP66346.1"/>
    <property type="molecule type" value="Genomic_DNA"/>
</dbReference>
<dbReference type="PANTHER" id="PTHR15394">
    <property type="entry name" value="SERINE HYDROLASE RBBP9"/>
    <property type="match status" value="1"/>
</dbReference>
<evidence type="ECO:0000313" key="2">
    <source>
        <dbReference type="Proteomes" id="UP000034127"/>
    </source>
</evidence>
<proteinExistence type="predicted"/>
<dbReference type="SUPFAM" id="SSF53474">
    <property type="entry name" value="alpha/beta-Hydrolases"/>
    <property type="match status" value="1"/>
</dbReference>